<evidence type="ECO:0000256" key="1">
    <source>
        <dbReference type="SAM" id="MobiDB-lite"/>
    </source>
</evidence>
<dbReference type="AlphaFoldDB" id="K0R9F1"/>
<gene>
    <name evidence="2" type="ORF">THAOC_32314</name>
</gene>
<name>K0R9F1_THAOC</name>
<evidence type="ECO:0000313" key="2">
    <source>
        <dbReference type="EMBL" id="EJK48854.1"/>
    </source>
</evidence>
<accession>K0R9F1</accession>
<dbReference type="Proteomes" id="UP000266841">
    <property type="component" value="Unassembled WGS sequence"/>
</dbReference>
<feature type="region of interest" description="Disordered" evidence="1">
    <location>
        <begin position="91"/>
        <end position="117"/>
    </location>
</feature>
<organism evidence="2 3">
    <name type="scientific">Thalassiosira oceanica</name>
    <name type="common">Marine diatom</name>
    <dbReference type="NCBI Taxonomy" id="159749"/>
    <lineage>
        <taxon>Eukaryota</taxon>
        <taxon>Sar</taxon>
        <taxon>Stramenopiles</taxon>
        <taxon>Ochrophyta</taxon>
        <taxon>Bacillariophyta</taxon>
        <taxon>Coscinodiscophyceae</taxon>
        <taxon>Thalassiosirophycidae</taxon>
        <taxon>Thalassiosirales</taxon>
        <taxon>Thalassiosiraceae</taxon>
        <taxon>Thalassiosira</taxon>
    </lineage>
</organism>
<dbReference type="EMBL" id="AGNL01045357">
    <property type="protein sequence ID" value="EJK48854.1"/>
    <property type="molecule type" value="Genomic_DNA"/>
</dbReference>
<protein>
    <submittedName>
        <fullName evidence="2">Uncharacterized protein</fullName>
    </submittedName>
</protein>
<keyword evidence="3" id="KW-1185">Reference proteome</keyword>
<reference evidence="2 3" key="1">
    <citation type="journal article" date="2012" name="Genome Biol.">
        <title>Genome and low-iron response of an oceanic diatom adapted to chronic iron limitation.</title>
        <authorList>
            <person name="Lommer M."/>
            <person name="Specht M."/>
            <person name="Roy A.S."/>
            <person name="Kraemer L."/>
            <person name="Andreson R."/>
            <person name="Gutowska M.A."/>
            <person name="Wolf J."/>
            <person name="Bergner S.V."/>
            <person name="Schilhabel M.B."/>
            <person name="Klostermeier U.C."/>
            <person name="Beiko R.G."/>
            <person name="Rosenstiel P."/>
            <person name="Hippler M."/>
            <person name="Laroche J."/>
        </authorList>
    </citation>
    <scope>NUCLEOTIDE SEQUENCE [LARGE SCALE GENOMIC DNA]</scope>
    <source>
        <strain evidence="2 3">CCMP1005</strain>
    </source>
</reference>
<sequence>MGGIMEDMPGPSHPWSRCFGSIVASPSSQRAGHLDAIRAEALGEDNHSDPDSLLGKGFCRHAQEGSVGSRVDRVEGGVMTMTMAADLVMTTTRGSVESGRRVGPPGRMDADDSTSST</sequence>
<proteinExistence type="predicted"/>
<evidence type="ECO:0000313" key="3">
    <source>
        <dbReference type="Proteomes" id="UP000266841"/>
    </source>
</evidence>
<comment type="caution">
    <text evidence="2">The sequence shown here is derived from an EMBL/GenBank/DDBJ whole genome shotgun (WGS) entry which is preliminary data.</text>
</comment>